<dbReference type="Proteomes" id="UP000646827">
    <property type="component" value="Unassembled WGS sequence"/>
</dbReference>
<sequence length="269" mass="30724">FDPNINRLHPQTRAELSVGRNSIIQLFCALDTGKCLISDYLARALLPGAPILVSAGFYLGQVDLTPFYNRLQINTIPLHQCTTRTYRLSRQHSTITMVAEDPSYPSLAKSKWKVFWKARILPAARTIWWRALHNKISCRSILHHILPTHFDTDLCPLGDLQTDSVSHFLFSCESKWIVWQQVLQDCTLTTVSQEMIADAIFNLHIPDWNSFPSPLSPIQLLSGTLLGVWRAHWLLVFSSVPFTPSNVIDSTHKLINFRLEEAHFDRKPP</sequence>
<proteinExistence type="predicted"/>
<dbReference type="OrthoDB" id="2273311at2759"/>
<reference evidence="2 3" key="1">
    <citation type="submission" date="2020-12" db="EMBL/GenBank/DDBJ databases">
        <title>Metabolic potential, ecology and presence of endohyphal bacteria is reflected in genomic diversity of Mucoromycotina.</title>
        <authorList>
            <person name="Muszewska A."/>
            <person name="Okrasinska A."/>
            <person name="Steczkiewicz K."/>
            <person name="Drgas O."/>
            <person name="Orlowska M."/>
            <person name="Perlinska-Lenart U."/>
            <person name="Aleksandrzak-Piekarczyk T."/>
            <person name="Szatraj K."/>
            <person name="Zielenkiewicz U."/>
            <person name="Pilsyk S."/>
            <person name="Malc E."/>
            <person name="Mieczkowski P."/>
            <person name="Kruszewska J.S."/>
            <person name="Biernat P."/>
            <person name="Pawlowska J."/>
        </authorList>
    </citation>
    <scope>NUCLEOTIDE SEQUENCE [LARGE SCALE GENOMIC DNA]</scope>
    <source>
        <strain evidence="2 3">CBS 142.35</strain>
    </source>
</reference>
<evidence type="ECO:0000313" key="2">
    <source>
        <dbReference type="EMBL" id="KAG2216069.1"/>
    </source>
</evidence>
<dbReference type="Pfam" id="PF13966">
    <property type="entry name" value="zf-RVT"/>
    <property type="match status" value="1"/>
</dbReference>
<dbReference type="EMBL" id="JAEPRB010000461">
    <property type="protein sequence ID" value="KAG2216069.1"/>
    <property type="molecule type" value="Genomic_DNA"/>
</dbReference>
<name>A0A8H7VIS3_9FUNG</name>
<protein>
    <recommendedName>
        <fullName evidence="1">Reverse transcriptase zinc-binding domain-containing protein</fullName>
    </recommendedName>
</protein>
<organism evidence="2 3">
    <name type="scientific">Circinella minor</name>
    <dbReference type="NCBI Taxonomy" id="1195481"/>
    <lineage>
        <taxon>Eukaryota</taxon>
        <taxon>Fungi</taxon>
        <taxon>Fungi incertae sedis</taxon>
        <taxon>Mucoromycota</taxon>
        <taxon>Mucoromycotina</taxon>
        <taxon>Mucoromycetes</taxon>
        <taxon>Mucorales</taxon>
        <taxon>Lichtheimiaceae</taxon>
        <taxon>Circinella</taxon>
    </lineage>
</organism>
<feature type="domain" description="Reverse transcriptase zinc-binding" evidence="1">
    <location>
        <begin position="110"/>
        <end position="179"/>
    </location>
</feature>
<dbReference type="AlphaFoldDB" id="A0A8H7VIS3"/>
<feature type="non-terminal residue" evidence="2">
    <location>
        <position position="1"/>
    </location>
</feature>
<accession>A0A8H7VIS3</accession>
<keyword evidence="3" id="KW-1185">Reference proteome</keyword>
<gene>
    <name evidence="2" type="ORF">INT45_001342</name>
</gene>
<evidence type="ECO:0000259" key="1">
    <source>
        <dbReference type="Pfam" id="PF13966"/>
    </source>
</evidence>
<dbReference type="InterPro" id="IPR026960">
    <property type="entry name" value="RVT-Znf"/>
</dbReference>
<evidence type="ECO:0000313" key="3">
    <source>
        <dbReference type="Proteomes" id="UP000646827"/>
    </source>
</evidence>
<comment type="caution">
    <text evidence="2">The sequence shown here is derived from an EMBL/GenBank/DDBJ whole genome shotgun (WGS) entry which is preliminary data.</text>
</comment>